<evidence type="ECO:0000256" key="1">
    <source>
        <dbReference type="ARBA" id="ARBA00007374"/>
    </source>
</evidence>
<evidence type="ECO:0000313" key="7">
    <source>
        <dbReference type="Proteomes" id="UP001447188"/>
    </source>
</evidence>
<dbReference type="Proteomes" id="UP001447188">
    <property type="component" value="Unassembled WGS sequence"/>
</dbReference>
<keyword evidence="3 4" id="KW-0418">Kinase</keyword>
<evidence type="ECO:0000256" key="4">
    <source>
        <dbReference type="RuleBase" id="RU363090"/>
    </source>
</evidence>
<dbReference type="InterPro" id="IPR005522">
    <property type="entry name" value="IPK"/>
</dbReference>
<dbReference type="EC" id="2.7.-.-" evidence="4"/>
<evidence type="ECO:0000313" key="6">
    <source>
        <dbReference type="EMBL" id="KAL0634364.1"/>
    </source>
</evidence>
<sequence>MSAVTAAAAAGLKASSLKAFGLAAAGHDGVLSDESGALIIKPCTPLEVAFYESAASHAISAWIPTYFGTLELSAELPDPSVTPVHGRNTSIVLSSSTYGFSKPCVLDIKLGAQLWDDNAPQDKRDRLDAVSNKTTSSSLGMRIAGMRVWKKGTDGADGYYKVYDKHFGRTFQAENVVGALMEYFDSDITSAQVTLLATRFAKKVGEIKAVLEAGESRMYSASLLFVYEGDGAVLDEALAEEAENAKKPAKTQEEEEEEEEEEEDKQVKKVEDLKMIDFAHATWTPGKGPDENALHGVRSAETLLKEISGI</sequence>
<keyword evidence="7" id="KW-1185">Reference proteome</keyword>
<comment type="similarity">
    <text evidence="1 4">Belongs to the inositol phosphokinase (IPK) family.</text>
</comment>
<dbReference type="PANTHER" id="PTHR12400:SF103">
    <property type="entry name" value="INOSITOL POLYPHOSPHATE MULTIKINASE"/>
    <property type="match status" value="1"/>
</dbReference>
<feature type="compositionally biased region" description="Acidic residues" evidence="5">
    <location>
        <begin position="253"/>
        <end position="264"/>
    </location>
</feature>
<dbReference type="Gene3D" id="3.30.470.160">
    <property type="entry name" value="Inositol polyphosphate kinase"/>
    <property type="match status" value="1"/>
</dbReference>
<reference evidence="6 7" key="1">
    <citation type="submission" date="2024-02" db="EMBL/GenBank/DDBJ databases">
        <title>Discinaceae phylogenomics.</title>
        <authorList>
            <person name="Dirks A.C."/>
            <person name="James T.Y."/>
        </authorList>
    </citation>
    <scope>NUCLEOTIDE SEQUENCE [LARGE SCALE GENOMIC DNA]</scope>
    <source>
        <strain evidence="6 7">ACD0624</strain>
    </source>
</reference>
<accession>A0ABR3GEL8</accession>
<dbReference type="Pfam" id="PF03770">
    <property type="entry name" value="IPK"/>
    <property type="match status" value="1"/>
</dbReference>
<keyword evidence="2 4" id="KW-0808">Transferase</keyword>
<dbReference type="PANTHER" id="PTHR12400">
    <property type="entry name" value="INOSITOL POLYPHOSPHATE KINASE"/>
    <property type="match status" value="1"/>
</dbReference>
<dbReference type="InterPro" id="IPR038286">
    <property type="entry name" value="IPK_sf"/>
</dbReference>
<gene>
    <name evidence="6" type="ORF">Q9L58_006685</name>
</gene>
<proteinExistence type="inferred from homology"/>
<evidence type="ECO:0000256" key="5">
    <source>
        <dbReference type="SAM" id="MobiDB-lite"/>
    </source>
</evidence>
<evidence type="ECO:0000256" key="3">
    <source>
        <dbReference type="ARBA" id="ARBA00022777"/>
    </source>
</evidence>
<feature type="region of interest" description="Disordered" evidence="5">
    <location>
        <begin position="241"/>
        <end position="270"/>
    </location>
</feature>
<organism evidence="6 7">
    <name type="scientific">Discina gigas</name>
    <dbReference type="NCBI Taxonomy" id="1032678"/>
    <lineage>
        <taxon>Eukaryota</taxon>
        <taxon>Fungi</taxon>
        <taxon>Dikarya</taxon>
        <taxon>Ascomycota</taxon>
        <taxon>Pezizomycotina</taxon>
        <taxon>Pezizomycetes</taxon>
        <taxon>Pezizales</taxon>
        <taxon>Discinaceae</taxon>
        <taxon>Discina</taxon>
    </lineage>
</organism>
<feature type="compositionally biased region" description="Basic and acidic residues" evidence="5">
    <location>
        <begin position="243"/>
        <end position="252"/>
    </location>
</feature>
<protein>
    <recommendedName>
        <fullName evidence="4">Kinase</fullName>
        <ecNumber evidence="4">2.7.-.-</ecNumber>
    </recommendedName>
</protein>
<dbReference type="EMBL" id="JBBBZM010000096">
    <property type="protein sequence ID" value="KAL0634364.1"/>
    <property type="molecule type" value="Genomic_DNA"/>
</dbReference>
<comment type="caution">
    <text evidence="6">The sequence shown here is derived from an EMBL/GenBank/DDBJ whole genome shotgun (WGS) entry which is preliminary data.</text>
</comment>
<dbReference type="SUPFAM" id="SSF56104">
    <property type="entry name" value="SAICAR synthase-like"/>
    <property type="match status" value="1"/>
</dbReference>
<evidence type="ECO:0000256" key="2">
    <source>
        <dbReference type="ARBA" id="ARBA00022679"/>
    </source>
</evidence>
<name>A0ABR3GEL8_9PEZI</name>